<dbReference type="Pfam" id="PF04444">
    <property type="entry name" value="Dioxygenase_N"/>
    <property type="match status" value="1"/>
</dbReference>
<name>A0A3L8P6W7_9ACTN</name>
<evidence type="ECO:0000259" key="7">
    <source>
        <dbReference type="Pfam" id="PF00775"/>
    </source>
</evidence>
<evidence type="ECO:0000256" key="3">
    <source>
        <dbReference type="ARBA" id="ARBA00022723"/>
    </source>
</evidence>
<dbReference type="InterPro" id="IPR050770">
    <property type="entry name" value="Intradiol_RC_Dioxygenase"/>
</dbReference>
<proteinExistence type="inferred from homology"/>
<protein>
    <submittedName>
        <fullName evidence="9">Hydroxyquinol 1,2-dioxygenase</fullName>
    </submittedName>
</protein>
<evidence type="ECO:0000313" key="9">
    <source>
        <dbReference type="EMBL" id="RLV50955.1"/>
    </source>
</evidence>
<keyword evidence="5" id="KW-0560">Oxidoreductase</keyword>
<dbReference type="Gene3D" id="2.60.130.10">
    <property type="entry name" value="Aromatic compound dioxygenase"/>
    <property type="match status" value="1"/>
</dbReference>
<dbReference type="GO" id="GO:0008199">
    <property type="term" value="F:ferric iron binding"/>
    <property type="evidence" value="ECO:0007669"/>
    <property type="project" value="InterPro"/>
</dbReference>
<keyword evidence="4 9" id="KW-0223">Dioxygenase</keyword>
<comment type="similarity">
    <text evidence="2">Belongs to the intradiol ring-cleavage dioxygenase family.</text>
</comment>
<feature type="domain" description="Intradiol ring-cleavage dioxygenases" evidence="7">
    <location>
        <begin position="107"/>
        <end position="278"/>
    </location>
</feature>
<dbReference type="AlphaFoldDB" id="A0A3L8P6W7"/>
<accession>A0A3L8P6W7</accession>
<dbReference type="GO" id="GO:0009712">
    <property type="term" value="P:catechol-containing compound metabolic process"/>
    <property type="evidence" value="ECO:0007669"/>
    <property type="project" value="InterPro"/>
</dbReference>
<feature type="domain" description="Catechol dioxygenase N-terminal" evidence="8">
    <location>
        <begin position="28"/>
        <end position="98"/>
    </location>
</feature>
<dbReference type="SUPFAM" id="SSF49482">
    <property type="entry name" value="Aromatic compound dioxygenase"/>
    <property type="match status" value="1"/>
</dbReference>
<reference evidence="9 10" key="1">
    <citation type="submission" date="2018-10" db="EMBL/GenBank/DDBJ databases">
        <title>Marmoricola sp. 4Q3S-7 whole genome shotgun sequence.</title>
        <authorList>
            <person name="Li F."/>
        </authorList>
    </citation>
    <scope>NUCLEOTIDE SEQUENCE [LARGE SCALE GENOMIC DNA]</scope>
    <source>
        <strain evidence="9 10">4Q3S-7</strain>
    </source>
</reference>
<dbReference type="GO" id="GO:0018576">
    <property type="term" value="F:catechol 1,2-dioxygenase activity"/>
    <property type="evidence" value="ECO:0007669"/>
    <property type="project" value="InterPro"/>
</dbReference>
<dbReference type="InterPro" id="IPR007535">
    <property type="entry name" value="Catechol_dOase_N"/>
</dbReference>
<dbReference type="Proteomes" id="UP000281708">
    <property type="component" value="Unassembled WGS sequence"/>
</dbReference>
<dbReference type="InterPro" id="IPR000627">
    <property type="entry name" value="Intradiol_dOase_C"/>
</dbReference>
<evidence type="ECO:0000256" key="1">
    <source>
        <dbReference type="ARBA" id="ARBA00001965"/>
    </source>
</evidence>
<evidence type="ECO:0000259" key="8">
    <source>
        <dbReference type="Pfam" id="PF04444"/>
    </source>
</evidence>
<comment type="caution">
    <text evidence="9">The sequence shown here is derived from an EMBL/GenBank/DDBJ whole genome shotgun (WGS) entry which is preliminary data.</text>
</comment>
<evidence type="ECO:0000313" key="10">
    <source>
        <dbReference type="Proteomes" id="UP000281708"/>
    </source>
</evidence>
<evidence type="ECO:0000256" key="2">
    <source>
        <dbReference type="ARBA" id="ARBA00007825"/>
    </source>
</evidence>
<dbReference type="Pfam" id="PF00775">
    <property type="entry name" value="Dioxygenase_C"/>
    <property type="match status" value="1"/>
</dbReference>
<dbReference type="OrthoDB" id="9800887at2"/>
<evidence type="ECO:0000256" key="5">
    <source>
        <dbReference type="ARBA" id="ARBA00023002"/>
    </source>
</evidence>
<comment type="cofactor">
    <cofactor evidence="1">
        <name>Fe(3+)</name>
        <dbReference type="ChEBI" id="CHEBI:29034"/>
    </cofactor>
</comment>
<evidence type="ECO:0000256" key="4">
    <source>
        <dbReference type="ARBA" id="ARBA00022964"/>
    </source>
</evidence>
<dbReference type="EMBL" id="RDBE01000001">
    <property type="protein sequence ID" value="RLV50955.1"/>
    <property type="molecule type" value="Genomic_DNA"/>
</dbReference>
<evidence type="ECO:0000256" key="6">
    <source>
        <dbReference type="ARBA" id="ARBA00023004"/>
    </source>
</evidence>
<keyword evidence="6" id="KW-0408">Iron</keyword>
<sequence length="286" mass="31195">MTDLPEETREAVDVLTAEVVASFDDAPDRLRQLTQDLVRHLHAFVLDNDVTQEEWRFAIDFLTRAGHITTDVRQEFILLSDTLGVSSLVDILSNSRTPESTPSAVLGPFYVEGPPELPDGADISGGLEGEPVQARIAVTDTAGRPVADAVVDVWQSNQDGFYDVQLPDLDGPVLRGRLRTDDAGRITFTTILPSPYPIPDDGPVGQMLAATGRHPMRAPHVHFMIAAEGKHTLITQLFVEGGEYLDSDTVFGVKEPIIVPFPADGSGTYRTLDFTFVLADADRSSR</sequence>
<keyword evidence="10" id="KW-1185">Reference proteome</keyword>
<organism evidence="9 10">
    <name type="scientific">Nocardioides mangrovicus</name>
    <dbReference type="NCBI Taxonomy" id="2478913"/>
    <lineage>
        <taxon>Bacteria</taxon>
        <taxon>Bacillati</taxon>
        <taxon>Actinomycetota</taxon>
        <taxon>Actinomycetes</taxon>
        <taxon>Propionibacteriales</taxon>
        <taxon>Nocardioidaceae</taxon>
        <taxon>Nocardioides</taxon>
    </lineage>
</organism>
<dbReference type="PANTHER" id="PTHR33711:SF7">
    <property type="entry name" value="INTRADIOL RING-CLEAVAGE DIOXYGENASES DOMAIN-CONTAINING PROTEIN-RELATED"/>
    <property type="match status" value="1"/>
</dbReference>
<dbReference type="InterPro" id="IPR015889">
    <property type="entry name" value="Intradiol_dOase_core"/>
</dbReference>
<dbReference type="PANTHER" id="PTHR33711">
    <property type="entry name" value="DIOXYGENASE, PUTATIVE (AFU_ORTHOLOGUE AFUA_2G02910)-RELATED"/>
    <property type="match status" value="1"/>
</dbReference>
<gene>
    <name evidence="9" type="ORF">D9V37_03205</name>
</gene>
<dbReference type="RefSeq" id="WP_121804635.1">
    <property type="nucleotide sequence ID" value="NZ_RDBE01000001.1"/>
</dbReference>
<keyword evidence="3" id="KW-0479">Metal-binding</keyword>